<reference evidence="3" key="1">
    <citation type="submission" date="2021-01" db="EMBL/GenBank/DDBJ databases">
        <authorList>
            <person name="Corre E."/>
            <person name="Pelletier E."/>
            <person name="Niang G."/>
            <person name="Scheremetjew M."/>
            <person name="Finn R."/>
            <person name="Kale V."/>
            <person name="Holt S."/>
            <person name="Cochrane G."/>
            <person name="Meng A."/>
            <person name="Brown T."/>
            <person name="Cohen L."/>
        </authorList>
    </citation>
    <scope>NUCLEOTIDE SEQUENCE</scope>
    <source>
        <strain evidence="3">CCMP 2712</strain>
    </source>
</reference>
<evidence type="ECO:0000256" key="2">
    <source>
        <dbReference type="SAM" id="Phobius"/>
    </source>
</evidence>
<feature type="transmembrane region" description="Helical" evidence="2">
    <location>
        <begin position="31"/>
        <end position="52"/>
    </location>
</feature>
<proteinExistence type="predicted"/>
<protein>
    <recommendedName>
        <fullName evidence="4">Transmembrane protein</fullName>
    </recommendedName>
</protein>
<evidence type="ECO:0000313" key="3">
    <source>
        <dbReference type="EMBL" id="CAE2193974.1"/>
    </source>
</evidence>
<evidence type="ECO:0008006" key="4">
    <source>
        <dbReference type="Google" id="ProtNLM"/>
    </source>
</evidence>
<dbReference type="AlphaFoldDB" id="A0A7S4M1H2"/>
<feature type="compositionally biased region" description="Basic and acidic residues" evidence="1">
    <location>
        <begin position="205"/>
        <end position="235"/>
    </location>
</feature>
<accession>A0A7S4M1H2</accession>
<dbReference type="EMBL" id="HBKN01003921">
    <property type="protein sequence ID" value="CAE2193974.1"/>
    <property type="molecule type" value="Transcribed_RNA"/>
</dbReference>
<organism evidence="3">
    <name type="scientific">Guillardia theta</name>
    <name type="common">Cryptophyte</name>
    <name type="synonym">Cryptomonas phi</name>
    <dbReference type="NCBI Taxonomy" id="55529"/>
    <lineage>
        <taxon>Eukaryota</taxon>
        <taxon>Cryptophyceae</taxon>
        <taxon>Pyrenomonadales</taxon>
        <taxon>Geminigeraceae</taxon>
        <taxon>Guillardia</taxon>
    </lineage>
</organism>
<evidence type="ECO:0000256" key="1">
    <source>
        <dbReference type="SAM" id="MobiDB-lite"/>
    </source>
</evidence>
<feature type="region of interest" description="Disordered" evidence="1">
    <location>
        <begin position="277"/>
        <end position="296"/>
    </location>
</feature>
<feature type="compositionally biased region" description="Basic and acidic residues" evidence="1">
    <location>
        <begin position="282"/>
        <end position="291"/>
    </location>
</feature>
<keyword evidence="2" id="KW-0812">Transmembrane</keyword>
<sequence>METPSGMFHDVAPELQGSFILQQRKEKRMSYFRLALNSALICTAAIVCVYMMKDAVGSERALLQQGELQREFRGALAKKSSTQVAAEALRRKAYMQRLSEARAHDELLRFGFEPPKATSSSRAMKVVGDGDNRQHAEGEQKETSGEQTKLGAREMTEIVKHADELGRELQQERGTLRDALKDFHSKELEYSRLQELIRQKVAHGQKGEDEANEGKTQRVDHAEEADRDAREERSRPIQPEATQHLKREARRKLEAKSLNDQNFQRRSRSYVEAVYGLSRGSESSREGHNQLRGEMGPYSLQLESAKRYLKELSSSDGMKQKDVETSYGGSYAGDSRQPYAAVSSPNKDVDELDARVQDARDGSYLEAVFNRQ</sequence>
<name>A0A7S4M1H2_GUITH</name>
<feature type="region of interest" description="Disordered" evidence="1">
    <location>
        <begin position="114"/>
        <end position="148"/>
    </location>
</feature>
<feature type="compositionally biased region" description="Basic and acidic residues" evidence="1">
    <location>
        <begin position="243"/>
        <end position="257"/>
    </location>
</feature>
<gene>
    <name evidence="3" type="ORF">GTHE00462_LOCUS3285</name>
</gene>
<feature type="region of interest" description="Disordered" evidence="1">
    <location>
        <begin position="202"/>
        <end position="265"/>
    </location>
</feature>
<keyword evidence="2" id="KW-1133">Transmembrane helix</keyword>
<keyword evidence="2" id="KW-0472">Membrane</keyword>
<feature type="region of interest" description="Disordered" evidence="1">
    <location>
        <begin position="311"/>
        <end position="355"/>
    </location>
</feature>
<feature type="compositionally biased region" description="Basic and acidic residues" evidence="1">
    <location>
        <begin position="128"/>
        <end position="144"/>
    </location>
</feature>